<proteinExistence type="predicted"/>
<dbReference type="Proteomes" id="UP001239909">
    <property type="component" value="Unassembled WGS sequence"/>
</dbReference>
<organism evidence="2 3">
    <name type="scientific">Paralimibaculum aggregatum</name>
    <dbReference type="NCBI Taxonomy" id="3036245"/>
    <lineage>
        <taxon>Bacteria</taxon>
        <taxon>Pseudomonadati</taxon>
        <taxon>Pseudomonadota</taxon>
        <taxon>Alphaproteobacteria</taxon>
        <taxon>Rhodobacterales</taxon>
        <taxon>Paracoccaceae</taxon>
        <taxon>Paralimibaculum</taxon>
    </lineage>
</organism>
<keyword evidence="3" id="KW-1185">Reference proteome</keyword>
<evidence type="ECO:0000313" key="3">
    <source>
        <dbReference type="Proteomes" id="UP001239909"/>
    </source>
</evidence>
<gene>
    <name evidence="2" type="ORF">LNKW23_14760</name>
</gene>
<accession>A0ABQ6LG12</accession>
<dbReference type="EMBL" id="BSYI01000009">
    <property type="protein sequence ID" value="GMG82263.1"/>
    <property type="molecule type" value="Genomic_DNA"/>
</dbReference>
<sequence length="69" mass="7378">MAEPPGGDTGRAAGQQGRRRDPGGRAGVSRLAGWQCRRADRAAILAERPGGNIGVVNPRKHWRVAGREH</sequence>
<comment type="caution">
    <text evidence="2">The sequence shown here is derived from an EMBL/GenBank/DDBJ whole genome shotgun (WGS) entry which is preliminary data.</text>
</comment>
<feature type="region of interest" description="Disordered" evidence="1">
    <location>
        <begin position="1"/>
        <end position="32"/>
    </location>
</feature>
<name>A0ABQ6LG12_9RHOB</name>
<protein>
    <submittedName>
        <fullName evidence="2">Uncharacterized protein</fullName>
    </submittedName>
</protein>
<evidence type="ECO:0000256" key="1">
    <source>
        <dbReference type="SAM" id="MobiDB-lite"/>
    </source>
</evidence>
<evidence type="ECO:0000313" key="2">
    <source>
        <dbReference type="EMBL" id="GMG82263.1"/>
    </source>
</evidence>
<reference evidence="2 3" key="1">
    <citation type="submission" date="2023-04" db="EMBL/GenBank/DDBJ databases">
        <title>Marinoamorphus aggregata gen. nov., sp. Nov., isolate from tissue of brittle star Ophioplocus japonicus.</title>
        <authorList>
            <person name="Kawano K."/>
            <person name="Sawayama S."/>
            <person name="Nakagawa S."/>
        </authorList>
    </citation>
    <scope>NUCLEOTIDE SEQUENCE [LARGE SCALE GENOMIC DNA]</scope>
    <source>
        <strain evidence="2 3">NKW23</strain>
    </source>
</reference>